<comment type="similarity">
    <text evidence="1">Belongs to the UPF0260 family.</text>
</comment>
<dbReference type="InterPro" id="IPR005358">
    <property type="entry name" value="Puta_zinc/iron-chelating_dom"/>
</dbReference>
<dbReference type="NCBIfam" id="NF003501">
    <property type="entry name" value="PRK05170.1-5"/>
    <property type="match status" value="1"/>
</dbReference>
<dbReference type="PANTHER" id="PTHR37421">
    <property type="entry name" value="UPF0260 PROTEIN YCGN"/>
    <property type="match status" value="1"/>
</dbReference>
<evidence type="ECO:0000256" key="1">
    <source>
        <dbReference type="HAMAP-Rule" id="MF_00676"/>
    </source>
</evidence>
<dbReference type="Proteomes" id="UP001597380">
    <property type="component" value="Unassembled WGS sequence"/>
</dbReference>
<dbReference type="PIRSF" id="PIRSF006173">
    <property type="entry name" value="UCP006173"/>
    <property type="match status" value="1"/>
</dbReference>
<accession>A0ABW4XI74</accession>
<dbReference type="NCBIfam" id="NF003507">
    <property type="entry name" value="PRK05170.2-5"/>
    <property type="match status" value="1"/>
</dbReference>
<comment type="caution">
    <text evidence="2">The sequence shown here is derived from an EMBL/GenBank/DDBJ whole genome shotgun (WGS) entry which is preliminary data.</text>
</comment>
<dbReference type="HAMAP" id="MF_00676">
    <property type="entry name" value="UPF0260"/>
    <property type="match status" value="1"/>
</dbReference>
<sequence>MAADQPFWIKKTLAQMSESEWESLCDGCGKCCLHKVIDEDTDELYFTEVACRLLDPETGACSDYAHRFRHVHDCVKVTLDDIESFLWLPPTCAYRRLAEGKPLPEWHPLLTGDKSRMHLEGHSVRGKHVVLEKDAGPTLSEHIVWWPLDEDGYSEAYVDSGD</sequence>
<dbReference type="RefSeq" id="WP_345337681.1">
    <property type="nucleotide sequence ID" value="NZ_BAABLI010000003.1"/>
</dbReference>
<dbReference type="InterPro" id="IPR008228">
    <property type="entry name" value="UCP006173"/>
</dbReference>
<dbReference type="PANTHER" id="PTHR37421:SF1">
    <property type="entry name" value="UPF0260 PROTEIN YCGN"/>
    <property type="match status" value="1"/>
</dbReference>
<gene>
    <name evidence="2" type="ORF">ACFSJ3_00655</name>
</gene>
<dbReference type="EMBL" id="JBHUHT010000003">
    <property type="protein sequence ID" value="MFD2094480.1"/>
    <property type="molecule type" value="Genomic_DNA"/>
</dbReference>
<evidence type="ECO:0000313" key="3">
    <source>
        <dbReference type="Proteomes" id="UP001597380"/>
    </source>
</evidence>
<keyword evidence="3" id="KW-1185">Reference proteome</keyword>
<protein>
    <recommendedName>
        <fullName evidence="1">UPF0260 protein ACFSJ3_00655</fullName>
    </recommendedName>
</protein>
<evidence type="ECO:0000313" key="2">
    <source>
        <dbReference type="EMBL" id="MFD2094480.1"/>
    </source>
</evidence>
<dbReference type="Pfam" id="PF03692">
    <property type="entry name" value="CxxCxxCC"/>
    <property type="match status" value="1"/>
</dbReference>
<organism evidence="2 3">
    <name type="scientific">Corallincola platygyrae</name>
    <dbReference type="NCBI Taxonomy" id="1193278"/>
    <lineage>
        <taxon>Bacteria</taxon>
        <taxon>Pseudomonadati</taxon>
        <taxon>Pseudomonadota</taxon>
        <taxon>Gammaproteobacteria</taxon>
        <taxon>Alteromonadales</taxon>
        <taxon>Psychromonadaceae</taxon>
        <taxon>Corallincola</taxon>
    </lineage>
</organism>
<name>A0ABW4XI74_9GAMM</name>
<reference evidence="3" key="1">
    <citation type="journal article" date="2019" name="Int. J. Syst. Evol. Microbiol.">
        <title>The Global Catalogue of Microorganisms (GCM) 10K type strain sequencing project: providing services to taxonomists for standard genome sequencing and annotation.</title>
        <authorList>
            <consortium name="The Broad Institute Genomics Platform"/>
            <consortium name="The Broad Institute Genome Sequencing Center for Infectious Disease"/>
            <person name="Wu L."/>
            <person name="Ma J."/>
        </authorList>
    </citation>
    <scope>NUCLEOTIDE SEQUENCE [LARGE SCALE GENOMIC DNA]</scope>
    <source>
        <strain evidence="3">CGMCC 1.10992</strain>
    </source>
</reference>
<proteinExistence type="inferred from homology"/>